<accession>A0ABT5B503</accession>
<reference evidence="2 3" key="1">
    <citation type="submission" date="2022-11" db="EMBL/GenBank/DDBJ databases">
        <title>Minimal conservation of predation-associated metabolite biosynthetic gene clusters underscores biosynthetic potential of Myxococcota including descriptions for ten novel species: Archangium lansinium sp. nov., Myxococcus landrumus sp. nov., Nannocystis bai.</title>
        <authorList>
            <person name="Ahearne A."/>
            <person name="Stevens C."/>
            <person name="Dowd S."/>
        </authorList>
    </citation>
    <scope>NUCLEOTIDE SEQUENCE [LARGE SCALE GENOMIC DNA]</scope>
    <source>
        <strain evidence="2 3">NCELM</strain>
    </source>
</reference>
<comment type="caution">
    <text evidence="2">The sequence shown here is derived from an EMBL/GenBank/DDBJ whole genome shotgun (WGS) entry which is preliminary data.</text>
</comment>
<proteinExistence type="predicted"/>
<sequence>MPRVSLTTIRITPIVAVLSALLRAHPAYAAPVTNDDFADALEISALPFSDQLKTNSASTDPDIPDNAGCGGQAHSVWYQYTPLVDEFVHADTFGSDYDTTLSVFTDSSGQLIEVVCNDDFFQRQSSVDFAATAGVTYYFMVASFEGTKGGDLIFNLQNDPPPLAIDVPPHRLTAGRCVGARHHLGARVLHRRCAVRAVRVPLAEAQGRPQ</sequence>
<evidence type="ECO:0000256" key="1">
    <source>
        <dbReference type="SAM" id="SignalP"/>
    </source>
</evidence>
<evidence type="ECO:0008006" key="4">
    <source>
        <dbReference type="Google" id="ProtNLM"/>
    </source>
</evidence>
<dbReference type="EMBL" id="JAQNDN010000005">
    <property type="protein sequence ID" value="MDC0668793.1"/>
    <property type="molecule type" value="Genomic_DNA"/>
</dbReference>
<gene>
    <name evidence="2" type="ORF">POL58_13650</name>
</gene>
<evidence type="ECO:0000313" key="3">
    <source>
        <dbReference type="Proteomes" id="UP001217838"/>
    </source>
</evidence>
<feature type="signal peptide" evidence="1">
    <location>
        <begin position="1"/>
        <end position="29"/>
    </location>
</feature>
<feature type="chain" id="PRO_5047216197" description="Peptidase C-terminal archaeal/bacterial domain-containing protein" evidence="1">
    <location>
        <begin position="30"/>
        <end position="210"/>
    </location>
</feature>
<keyword evidence="3" id="KW-1185">Reference proteome</keyword>
<organism evidence="2 3">
    <name type="scientific">Nannocystis radixulma</name>
    <dbReference type="NCBI Taxonomy" id="2995305"/>
    <lineage>
        <taxon>Bacteria</taxon>
        <taxon>Pseudomonadati</taxon>
        <taxon>Myxococcota</taxon>
        <taxon>Polyangia</taxon>
        <taxon>Nannocystales</taxon>
        <taxon>Nannocystaceae</taxon>
        <taxon>Nannocystis</taxon>
    </lineage>
</organism>
<evidence type="ECO:0000313" key="2">
    <source>
        <dbReference type="EMBL" id="MDC0668793.1"/>
    </source>
</evidence>
<dbReference type="Proteomes" id="UP001217838">
    <property type="component" value="Unassembled WGS sequence"/>
</dbReference>
<name>A0ABT5B503_9BACT</name>
<keyword evidence="1" id="KW-0732">Signal</keyword>
<dbReference type="RefSeq" id="WP_271998295.1">
    <property type="nucleotide sequence ID" value="NZ_JAQNDN010000005.1"/>
</dbReference>
<protein>
    <recommendedName>
        <fullName evidence="4">Peptidase C-terminal archaeal/bacterial domain-containing protein</fullName>
    </recommendedName>
</protein>